<feature type="compositionally biased region" description="Polar residues" evidence="1">
    <location>
        <begin position="41"/>
        <end position="50"/>
    </location>
</feature>
<name>A0A2M4D5Z5_ANODA</name>
<feature type="compositionally biased region" description="Basic residues" evidence="1">
    <location>
        <begin position="51"/>
        <end position="64"/>
    </location>
</feature>
<accession>A0A2M4D5Z5</accession>
<evidence type="ECO:0000313" key="2">
    <source>
        <dbReference type="EMBL" id="MBW72975.1"/>
    </source>
</evidence>
<reference evidence="2" key="1">
    <citation type="submission" date="2018-01" db="EMBL/GenBank/DDBJ databases">
        <title>An insight into the sialome of Amazonian anophelines.</title>
        <authorList>
            <person name="Ribeiro J.M."/>
            <person name="Scarpassa V."/>
            <person name="Calvo E."/>
        </authorList>
    </citation>
    <scope>NUCLEOTIDE SEQUENCE</scope>
</reference>
<sequence>MRRVRSSPPQPAFTFLSAPFVSPSPGSAYFGVNRIRKNTQRRNAPDTSSSYRRRGRRPRCRPFCRRLSQGQGQMM</sequence>
<organism evidence="2">
    <name type="scientific">Anopheles darlingi</name>
    <name type="common">Mosquito</name>
    <dbReference type="NCBI Taxonomy" id="43151"/>
    <lineage>
        <taxon>Eukaryota</taxon>
        <taxon>Metazoa</taxon>
        <taxon>Ecdysozoa</taxon>
        <taxon>Arthropoda</taxon>
        <taxon>Hexapoda</taxon>
        <taxon>Insecta</taxon>
        <taxon>Pterygota</taxon>
        <taxon>Neoptera</taxon>
        <taxon>Endopterygota</taxon>
        <taxon>Diptera</taxon>
        <taxon>Nematocera</taxon>
        <taxon>Culicoidea</taxon>
        <taxon>Culicidae</taxon>
        <taxon>Anophelinae</taxon>
        <taxon>Anopheles</taxon>
    </lineage>
</organism>
<proteinExistence type="predicted"/>
<protein>
    <submittedName>
        <fullName evidence="2">Putative secreted protein</fullName>
    </submittedName>
</protein>
<dbReference type="EMBL" id="GGFL01008797">
    <property type="protein sequence ID" value="MBW72975.1"/>
    <property type="molecule type" value="Transcribed_RNA"/>
</dbReference>
<evidence type="ECO:0000256" key="1">
    <source>
        <dbReference type="SAM" id="MobiDB-lite"/>
    </source>
</evidence>
<feature type="region of interest" description="Disordered" evidence="1">
    <location>
        <begin position="36"/>
        <end position="75"/>
    </location>
</feature>
<dbReference type="AlphaFoldDB" id="A0A2M4D5Z5"/>